<reference evidence="1 2" key="1">
    <citation type="submission" date="2014-11" db="EMBL/GenBank/DDBJ databases">
        <title>Complete Genome Sequence of Pseudoalteromonas sp. Strain OCN003 Isolated from Kaneohe Bay, Oahu, Hawaii.</title>
        <authorList>
            <person name="Beurmann S."/>
            <person name="Videau P."/>
            <person name="Ushijima B."/>
            <person name="Smith A.M."/>
            <person name="Aeby G.S."/>
            <person name="Callahan S.M."/>
            <person name="Belcaid M."/>
        </authorList>
    </citation>
    <scope>NUCLEOTIDE SEQUENCE [LARGE SCALE GENOMIC DNA]</scope>
    <source>
        <strain evidence="1 2">OCN003</strain>
    </source>
</reference>
<sequence length="169" mass="18780">MQIEQIITHETQLGEQLSHSVATNRQSDFAFLLAMLSHDATDFSQFKLPKSDKQPPQDPLLQLAKIAAGPKKPFAAEPFNGLIGSDNCKMLLEQGLSAIQLNECLNPEPYTVKNNTKYIPPAVIDNCPPATQKKIIIEKNLALMNNQMDVNSFYNSIEKSQDYNFASVA</sequence>
<dbReference type="EMBL" id="CP009888">
    <property type="protein sequence ID" value="AIY65403.1"/>
    <property type="molecule type" value="Genomic_DNA"/>
</dbReference>
<protein>
    <recommendedName>
        <fullName evidence="3">QueD like 2</fullName>
    </recommendedName>
</protein>
<dbReference type="eggNOG" id="ENOG5033CMH">
    <property type="taxonomic scope" value="Bacteria"/>
</dbReference>
<dbReference type="Proteomes" id="UP000030341">
    <property type="component" value="Chromosome 1"/>
</dbReference>
<organism evidence="1 2">
    <name type="scientific">Pseudoalteromonas piratica</name>
    <dbReference type="NCBI Taxonomy" id="1348114"/>
    <lineage>
        <taxon>Bacteria</taxon>
        <taxon>Pseudomonadati</taxon>
        <taxon>Pseudomonadota</taxon>
        <taxon>Gammaproteobacteria</taxon>
        <taxon>Alteromonadales</taxon>
        <taxon>Pseudoalteromonadaceae</taxon>
        <taxon>Pseudoalteromonas</taxon>
    </lineage>
</organism>
<dbReference type="RefSeq" id="WP_038641254.1">
    <property type="nucleotide sequence ID" value="NZ_CP009888.1"/>
</dbReference>
<dbReference type="Pfam" id="PF11993">
    <property type="entry name" value="VC2046"/>
    <property type="match status" value="1"/>
</dbReference>
<name>A0A0A7EFS8_9GAMM</name>
<evidence type="ECO:0000313" key="1">
    <source>
        <dbReference type="EMBL" id="AIY65403.1"/>
    </source>
</evidence>
<gene>
    <name evidence="1" type="ORF">OM33_09760</name>
</gene>
<evidence type="ECO:0008006" key="3">
    <source>
        <dbReference type="Google" id="ProtNLM"/>
    </source>
</evidence>
<accession>A0A0A7EFS8</accession>
<dbReference type="KEGG" id="pseo:OM33_09760"/>
<evidence type="ECO:0000313" key="2">
    <source>
        <dbReference type="Proteomes" id="UP000030341"/>
    </source>
</evidence>
<keyword evidence="2" id="KW-1185">Reference proteome</keyword>
<dbReference type="OrthoDB" id="7061360at2"/>
<dbReference type="AlphaFoldDB" id="A0A0A7EFS8"/>
<dbReference type="InterPro" id="IPR021879">
    <property type="entry name" value="VC2046_fam"/>
</dbReference>
<dbReference type="HOGENOM" id="CLU_126580_0_0_6"/>
<proteinExistence type="predicted"/>